<evidence type="ECO:0000256" key="2">
    <source>
        <dbReference type="ARBA" id="ARBA00022475"/>
    </source>
</evidence>
<dbReference type="EMBL" id="MAPZ01000009">
    <property type="protein sequence ID" value="OBY12242.1"/>
    <property type="molecule type" value="Genomic_DNA"/>
</dbReference>
<dbReference type="eggNOG" id="COG1563">
    <property type="taxonomic scope" value="Bacteria"/>
</dbReference>
<feature type="transmembrane region" description="Helical" evidence="6">
    <location>
        <begin position="6"/>
        <end position="25"/>
    </location>
</feature>
<feature type="domain" description="MrpA C-terminal/MbhD" evidence="7">
    <location>
        <begin position="14"/>
        <end position="78"/>
    </location>
</feature>
<feature type="transmembrane region" description="Helical" evidence="6">
    <location>
        <begin position="55"/>
        <end position="74"/>
    </location>
</feature>
<dbReference type="OrthoDB" id="7875411at2"/>
<evidence type="ECO:0000313" key="8">
    <source>
        <dbReference type="EMBL" id="OBY12242.1"/>
    </source>
</evidence>
<evidence type="ECO:0000313" key="9">
    <source>
        <dbReference type="Proteomes" id="UP000092714"/>
    </source>
</evidence>
<evidence type="ECO:0000256" key="6">
    <source>
        <dbReference type="SAM" id="Phobius"/>
    </source>
</evidence>
<name>A0A1B8RTW8_9CLOT</name>
<keyword evidence="4 6" id="KW-1133">Transmembrane helix</keyword>
<feature type="transmembrane region" description="Helical" evidence="6">
    <location>
        <begin position="32"/>
        <end position="49"/>
    </location>
</feature>
<evidence type="ECO:0000256" key="1">
    <source>
        <dbReference type="ARBA" id="ARBA00004651"/>
    </source>
</evidence>
<accession>A0A1B8RTW8</accession>
<dbReference type="InterPro" id="IPR042106">
    <property type="entry name" value="Nuo/plastoQ_OxRdtase_6_NuoJ"/>
</dbReference>
<comment type="subcellular location">
    <subcellularLocation>
        <location evidence="1">Cell membrane</location>
        <topology evidence="1">Multi-pass membrane protein</topology>
    </subcellularLocation>
</comment>
<keyword evidence="5 6" id="KW-0472">Membrane</keyword>
<dbReference type="InterPro" id="IPR025383">
    <property type="entry name" value="MrpA_C/MbhD"/>
</dbReference>
<dbReference type="GO" id="GO:0005886">
    <property type="term" value="C:plasma membrane"/>
    <property type="evidence" value="ECO:0007669"/>
    <property type="project" value="UniProtKB-SubCell"/>
</dbReference>
<proteinExistence type="predicted"/>
<evidence type="ECO:0000256" key="5">
    <source>
        <dbReference type="ARBA" id="ARBA00023136"/>
    </source>
</evidence>
<sequence length="88" mass="9501">MNSFAILNTIIILGMIIAAASLLFIEDLLPSIIAMSIMGSFLALEFLLLKAPDVALAEAAVGAILTPIIFIVTLKKVKDKKDNKEEEK</sequence>
<comment type="caution">
    <text evidence="8">The sequence shown here is derived from an EMBL/GenBank/DDBJ whole genome shotgun (WGS) entry which is preliminary data.</text>
</comment>
<evidence type="ECO:0000256" key="3">
    <source>
        <dbReference type="ARBA" id="ARBA00022692"/>
    </source>
</evidence>
<gene>
    <name evidence="8" type="ORF">CP373A1_01210</name>
</gene>
<dbReference type="AlphaFoldDB" id="A0A1B8RTW8"/>
<dbReference type="Proteomes" id="UP000092714">
    <property type="component" value="Unassembled WGS sequence"/>
</dbReference>
<evidence type="ECO:0000259" key="7">
    <source>
        <dbReference type="Pfam" id="PF13244"/>
    </source>
</evidence>
<keyword evidence="3 6" id="KW-0812">Transmembrane</keyword>
<keyword evidence="9" id="KW-1185">Reference proteome</keyword>
<dbReference type="Pfam" id="PF13244">
    <property type="entry name" value="MbhD"/>
    <property type="match status" value="1"/>
</dbReference>
<dbReference type="RefSeq" id="WP_065254213.1">
    <property type="nucleotide sequence ID" value="NZ_CABHIH010000001.1"/>
</dbReference>
<evidence type="ECO:0000256" key="4">
    <source>
        <dbReference type="ARBA" id="ARBA00022989"/>
    </source>
</evidence>
<protein>
    <submittedName>
        <fullName evidence="8">Hydrogenase</fullName>
    </submittedName>
</protein>
<reference evidence="8 9" key="1">
    <citation type="submission" date="2016-06" db="EMBL/GenBank/DDBJ databases">
        <authorList>
            <person name="Kjaerup R.B."/>
            <person name="Dalgaard T.S."/>
            <person name="Juul-Madsen H.R."/>
        </authorList>
    </citation>
    <scope>NUCLEOTIDE SEQUENCE [LARGE SCALE GENOMIC DNA]</scope>
    <source>
        <strain evidence="8 9">373-A1</strain>
    </source>
</reference>
<keyword evidence="2" id="KW-1003">Cell membrane</keyword>
<organism evidence="8 9">
    <name type="scientific">Clostridium paraputrificum</name>
    <dbReference type="NCBI Taxonomy" id="29363"/>
    <lineage>
        <taxon>Bacteria</taxon>
        <taxon>Bacillati</taxon>
        <taxon>Bacillota</taxon>
        <taxon>Clostridia</taxon>
        <taxon>Eubacteriales</taxon>
        <taxon>Clostridiaceae</taxon>
        <taxon>Clostridium</taxon>
    </lineage>
</organism>
<dbReference type="Gene3D" id="1.20.120.1200">
    <property type="entry name" value="NADH-ubiquinone/plastoquinone oxidoreductase chain 6, subunit NuoJ"/>
    <property type="match status" value="1"/>
</dbReference>